<dbReference type="PANTHER" id="PTHR37471">
    <property type="entry name" value="UNNAMED PRODUCT"/>
    <property type="match status" value="1"/>
</dbReference>
<dbReference type="AlphaFoldDB" id="A0A1Y2F2X7"/>
<organism evidence="1 2">
    <name type="scientific">Protomyces lactucae-debilis</name>
    <dbReference type="NCBI Taxonomy" id="2754530"/>
    <lineage>
        <taxon>Eukaryota</taxon>
        <taxon>Fungi</taxon>
        <taxon>Dikarya</taxon>
        <taxon>Ascomycota</taxon>
        <taxon>Taphrinomycotina</taxon>
        <taxon>Taphrinomycetes</taxon>
        <taxon>Taphrinales</taxon>
        <taxon>Protomycetaceae</taxon>
        <taxon>Protomyces</taxon>
    </lineage>
</organism>
<evidence type="ECO:0000313" key="1">
    <source>
        <dbReference type="EMBL" id="ORY78231.1"/>
    </source>
</evidence>
<gene>
    <name evidence="1" type="ORF">BCR37DRAFT_350456</name>
</gene>
<dbReference type="GeneID" id="63784605"/>
<keyword evidence="2" id="KW-1185">Reference proteome</keyword>
<dbReference type="EMBL" id="MCFI01000018">
    <property type="protein sequence ID" value="ORY78231.1"/>
    <property type="molecule type" value="Genomic_DNA"/>
</dbReference>
<sequence length="399" mass="45924">MEEDGGLSSGCEEDDADEEAARFRRKFTGWFFKRPFERIPRGNVADWLAWSAFNKHARQLSEEQKQVVESLLVYLEERARCPLTPGYSKKVKSIRLTLDPIPFVPRPLLFYLVVGMLNLHARYKLSRLGFTLIKRPVQDYRFEYFHRPGSKDSTQTPLLFLHGLGMGVAQYLRFILALERRFPGRELFLLAQGQISMLPTHRHWLRPPSSQATVRLFEEMADVHSINGKGGWTVLSHSFGSIPHAWLLKQSPCLAQQAKAHVMVDPICFRLWESDVCYNFLYRRPRNAMQLIMSYFVGKELGISYTLHRAFFWYDNLLLPEELRSTGRAGGMMNDLVVYLGGRDEIIDARAIRGYLEQAEGVKVRYYHDHAHGKLLNAGHLGGQGLRDVLRAIDQPAKT</sequence>
<evidence type="ECO:0008006" key="3">
    <source>
        <dbReference type="Google" id="ProtNLM"/>
    </source>
</evidence>
<dbReference type="InterPro" id="IPR029058">
    <property type="entry name" value="AB_hydrolase_fold"/>
</dbReference>
<dbReference type="PANTHER" id="PTHR37471:SF1">
    <property type="entry name" value="AB HYDROLASE-1 DOMAIN-CONTAINING PROTEIN"/>
    <property type="match status" value="1"/>
</dbReference>
<comment type="caution">
    <text evidence="1">The sequence shown here is derived from an EMBL/GenBank/DDBJ whole genome shotgun (WGS) entry which is preliminary data.</text>
</comment>
<dbReference type="Proteomes" id="UP000193685">
    <property type="component" value="Unassembled WGS sequence"/>
</dbReference>
<reference evidence="1 2" key="1">
    <citation type="submission" date="2016-07" db="EMBL/GenBank/DDBJ databases">
        <title>Pervasive Adenine N6-methylation of Active Genes in Fungi.</title>
        <authorList>
            <consortium name="DOE Joint Genome Institute"/>
            <person name="Mondo S.J."/>
            <person name="Dannebaum R.O."/>
            <person name="Kuo R.C."/>
            <person name="Labutti K."/>
            <person name="Haridas S."/>
            <person name="Kuo A."/>
            <person name="Salamov A."/>
            <person name="Ahrendt S.R."/>
            <person name="Lipzen A."/>
            <person name="Sullivan W."/>
            <person name="Andreopoulos W.B."/>
            <person name="Clum A."/>
            <person name="Lindquist E."/>
            <person name="Daum C."/>
            <person name="Ramamoorthy G.K."/>
            <person name="Gryganskyi A."/>
            <person name="Culley D."/>
            <person name="Magnuson J.K."/>
            <person name="James T.Y."/>
            <person name="O'Malley M.A."/>
            <person name="Stajich J.E."/>
            <person name="Spatafora J.W."/>
            <person name="Visel A."/>
            <person name="Grigoriev I.V."/>
        </authorList>
    </citation>
    <scope>NUCLEOTIDE SEQUENCE [LARGE SCALE GENOMIC DNA]</scope>
    <source>
        <strain evidence="1 2">12-1054</strain>
    </source>
</reference>
<proteinExistence type="predicted"/>
<dbReference type="RefSeq" id="XP_040723342.1">
    <property type="nucleotide sequence ID" value="XM_040868006.1"/>
</dbReference>
<evidence type="ECO:0000313" key="2">
    <source>
        <dbReference type="Proteomes" id="UP000193685"/>
    </source>
</evidence>
<dbReference type="OrthoDB" id="6431331at2759"/>
<protein>
    <recommendedName>
        <fullName evidence="3">Alpha/Beta hydrolase protein</fullName>
    </recommendedName>
</protein>
<dbReference type="OMA" id="CANFLYK"/>
<accession>A0A1Y2F2X7</accession>
<dbReference type="SUPFAM" id="SSF53474">
    <property type="entry name" value="alpha/beta-Hydrolases"/>
    <property type="match status" value="1"/>
</dbReference>
<dbReference type="STRING" id="56484.A0A1Y2F2X7"/>
<dbReference type="Gene3D" id="3.40.50.1820">
    <property type="entry name" value="alpha/beta hydrolase"/>
    <property type="match status" value="1"/>
</dbReference>
<name>A0A1Y2F2X7_PROLT</name>